<organism evidence="8 9">
    <name type="scientific">Bacillus velezensis</name>
    <dbReference type="NCBI Taxonomy" id="492670"/>
    <lineage>
        <taxon>Bacteria</taxon>
        <taxon>Bacillati</taxon>
        <taxon>Bacillota</taxon>
        <taxon>Bacilli</taxon>
        <taxon>Bacillales</taxon>
        <taxon>Bacillaceae</taxon>
        <taxon>Bacillus</taxon>
        <taxon>Bacillus amyloliquefaciens group</taxon>
    </lineage>
</organism>
<evidence type="ECO:0000313" key="9">
    <source>
        <dbReference type="Proteomes" id="UP000587477"/>
    </source>
</evidence>
<dbReference type="InterPro" id="IPR004638">
    <property type="entry name" value="EmrB-like"/>
</dbReference>
<keyword evidence="5" id="KW-1133">Transmembrane helix</keyword>
<evidence type="ECO:0000256" key="2">
    <source>
        <dbReference type="ARBA" id="ARBA00022448"/>
    </source>
</evidence>
<dbReference type="PROSITE" id="PS50850">
    <property type="entry name" value="MFS"/>
    <property type="match status" value="1"/>
</dbReference>
<dbReference type="PRINTS" id="PR01036">
    <property type="entry name" value="TCRTETB"/>
</dbReference>
<dbReference type="SUPFAM" id="SSF103473">
    <property type="entry name" value="MFS general substrate transporter"/>
    <property type="match status" value="2"/>
</dbReference>
<proteinExistence type="predicted"/>
<gene>
    <name evidence="8" type="primary">stp</name>
    <name evidence="8" type="ORF">BACVE_002780</name>
</gene>
<dbReference type="InterPro" id="IPR011701">
    <property type="entry name" value="MFS"/>
</dbReference>
<evidence type="ECO:0000313" key="8">
    <source>
        <dbReference type="EMBL" id="QOY27742.1"/>
    </source>
</evidence>
<keyword evidence="3" id="KW-1003">Cell membrane</keyword>
<evidence type="ECO:0000259" key="7">
    <source>
        <dbReference type="PROSITE" id="PS50850"/>
    </source>
</evidence>
<keyword evidence="2" id="KW-0813">Transport</keyword>
<dbReference type="GO" id="GO:0022857">
    <property type="term" value="F:transmembrane transporter activity"/>
    <property type="evidence" value="ECO:0007669"/>
    <property type="project" value="InterPro"/>
</dbReference>
<dbReference type="PROSITE" id="PS00216">
    <property type="entry name" value="SUGAR_TRANSPORT_1"/>
    <property type="match status" value="1"/>
</dbReference>
<evidence type="ECO:0000256" key="1">
    <source>
        <dbReference type="ARBA" id="ARBA00004651"/>
    </source>
</evidence>
<dbReference type="AlphaFoldDB" id="A0A411A9F7"/>
<protein>
    <submittedName>
        <fullName evidence="8">Multidrug resistance protein Stp</fullName>
    </submittedName>
</protein>
<accession>A0A411A9F7</accession>
<evidence type="ECO:0000256" key="3">
    <source>
        <dbReference type="ARBA" id="ARBA00022475"/>
    </source>
</evidence>
<feature type="domain" description="Major facilitator superfamily (MFS) profile" evidence="7">
    <location>
        <begin position="8"/>
        <end position="541"/>
    </location>
</feature>
<dbReference type="PANTHER" id="PTHR42718:SF46">
    <property type="entry name" value="BLR6921 PROTEIN"/>
    <property type="match status" value="1"/>
</dbReference>
<evidence type="ECO:0000256" key="4">
    <source>
        <dbReference type="ARBA" id="ARBA00022692"/>
    </source>
</evidence>
<dbReference type="Gene3D" id="1.20.1720.10">
    <property type="entry name" value="Multidrug resistance protein D"/>
    <property type="match status" value="1"/>
</dbReference>
<dbReference type="Gene3D" id="1.20.1250.20">
    <property type="entry name" value="MFS general substrate transporter like domains"/>
    <property type="match status" value="1"/>
</dbReference>
<dbReference type="InterPro" id="IPR036259">
    <property type="entry name" value="MFS_trans_sf"/>
</dbReference>
<dbReference type="Proteomes" id="UP000587477">
    <property type="component" value="Chromosome"/>
</dbReference>
<keyword evidence="6" id="KW-0472">Membrane</keyword>
<sequence length="555" mass="60465">MNFKKLIMLSALLLGTFISVMDTTIVNIALPKMLDYFSSNLSQVAWVATGYTLAFAVLLVGASKLADHFGRKKAFMFGLALFILTSVIACLSTSIEMLITIRVIQGLSAAFIVPVTMPIALAIVPQNKKGLIIGIWGAFSGLAATLGPVLGGLLTENFNWQAIFFINIPLGLISLFLAAFFITESYDETVSKKIDYMGILILSGALFCLTFGFAKVSDLGWSSPLIISLFVISVLLFCLFFFIESKIKNPMIPLSMLKIRTFSFSSFTLFMQGLGLTSGTLIITLLLTNLMGKTELEAGLIVSTLALSSMFTSVLSGKLSDKLGGIWLSGLGMLGLTITTYLYGYIRYDSSVTTVIILLCLTGLALGLVIGPAMSSGIRLIPPEKVGIASGILNMMRTVGQALGIAILTSVLTMNINDHTASAKKEAITIVENNQVFDKNAKNEIITHLKHSDSKGFDRRKSIAELNKKEEEILSITPDPYKEKVQKSFNTQKKEVIAIQKKISNLYNEKISDSFNNTFKVGSVILILGIIFALFSDISPKRLKQQQKNQVDITP</sequence>
<dbReference type="InterPro" id="IPR005829">
    <property type="entry name" value="Sugar_transporter_CS"/>
</dbReference>
<name>A0A411A9F7_BACVE</name>
<dbReference type="GO" id="GO:0005886">
    <property type="term" value="C:plasma membrane"/>
    <property type="evidence" value="ECO:0007669"/>
    <property type="project" value="UniProtKB-SubCell"/>
</dbReference>
<dbReference type="EMBL" id="CP063687">
    <property type="protein sequence ID" value="QOY27742.1"/>
    <property type="molecule type" value="Genomic_DNA"/>
</dbReference>
<reference evidence="9" key="1">
    <citation type="submission" date="2020-10" db="EMBL/GenBank/DDBJ databases">
        <title>Complete genome sequence of Bacillus velezensis NST6.</title>
        <authorList>
            <person name="Choi J."/>
        </authorList>
    </citation>
    <scope>NUCLEOTIDE SEQUENCE [LARGE SCALE GENOMIC DNA]</scope>
    <source>
        <strain evidence="9">NST6</strain>
    </source>
</reference>
<dbReference type="NCBIfam" id="TIGR00711">
    <property type="entry name" value="efflux_EmrB"/>
    <property type="match status" value="1"/>
</dbReference>
<dbReference type="InterPro" id="IPR020846">
    <property type="entry name" value="MFS_dom"/>
</dbReference>
<evidence type="ECO:0000256" key="6">
    <source>
        <dbReference type="ARBA" id="ARBA00023136"/>
    </source>
</evidence>
<keyword evidence="4" id="KW-0812">Transmembrane</keyword>
<dbReference type="Pfam" id="PF07690">
    <property type="entry name" value="MFS_1"/>
    <property type="match status" value="1"/>
</dbReference>
<dbReference type="PANTHER" id="PTHR42718">
    <property type="entry name" value="MAJOR FACILITATOR SUPERFAMILY MULTIDRUG TRANSPORTER MFSC"/>
    <property type="match status" value="1"/>
</dbReference>
<dbReference type="CDD" id="cd17321">
    <property type="entry name" value="MFS_MMR_MDR_like"/>
    <property type="match status" value="1"/>
</dbReference>
<dbReference type="RefSeq" id="WP_025649751.1">
    <property type="nucleotide sequence ID" value="NZ_BDDG01000002.1"/>
</dbReference>
<evidence type="ECO:0000256" key="5">
    <source>
        <dbReference type="ARBA" id="ARBA00022989"/>
    </source>
</evidence>
<comment type="subcellular location">
    <subcellularLocation>
        <location evidence="1">Cell membrane</location>
        <topology evidence="1">Multi-pass membrane protein</topology>
    </subcellularLocation>
</comment>